<evidence type="ECO:0000256" key="1">
    <source>
        <dbReference type="SAM" id="MobiDB-lite"/>
    </source>
</evidence>
<feature type="compositionally biased region" description="Acidic residues" evidence="1">
    <location>
        <begin position="669"/>
        <end position="681"/>
    </location>
</feature>
<feature type="compositionally biased region" description="Pro residues" evidence="1">
    <location>
        <begin position="1090"/>
        <end position="1105"/>
    </location>
</feature>
<gene>
    <name evidence="2" type="ORF">P170DRAFT_473090</name>
</gene>
<dbReference type="AlphaFoldDB" id="A0A2I2GK02"/>
<feature type="compositionally biased region" description="Low complexity" evidence="1">
    <location>
        <begin position="995"/>
        <end position="1015"/>
    </location>
</feature>
<feature type="compositionally biased region" description="Low complexity" evidence="1">
    <location>
        <begin position="818"/>
        <end position="834"/>
    </location>
</feature>
<dbReference type="RefSeq" id="XP_024708518.1">
    <property type="nucleotide sequence ID" value="XM_024853009.1"/>
</dbReference>
<organism evidence="2 3">
    <name type="scientific">Aspergillus steynii IBT 23096</name>
    <dbReference type="NCBI Taxonomy" id="1392250"/>
    <lineage>
        <taxon>Eukaryota</taxon>
        <taxon>Fungi</taxon>
        <taxon>Dikarya</taxon>
        <taxon>Ascomycota</taxon>
        <taxon>Pezizomycotina</taxon>
        <taxon>Eurotiomycetes</taxon>
        <taxon>Eurotiomycetidae</taxon>
        <taxon>Eurotiales</taxon>
        <taxon>Aspergillaceae</taxon>
        <taxon>Aspergillus</taxon>
        <taxon>Aspergillus subgen. Circumdati</taxon>
    </lineage>
</organism>
<feature type="compositionally biased region" description="Polar residues" evidence="1">
    <location>
        <begin position="283"/>
        <end position="296"/>
    </location>
</feature>
<feature type="region of interest" description="Disordered" evidence="1">
    <location>
        <begin position="718"/>
        <end position="1160"/>
    </location>
</feature>
<feature type="compositionally biased region" description="Low complexity" evidence="1">
    <location>
        <begin position="597"/>
        <end position="607"/>
    </location>
</feature>
<feature type="compositionally biased region" description="Basic residues" evidence="1">
    <location>
        <begin position="83"/>
        <end position="100"/>
    </location>
</feature>
<feature type="compositionally biased region" description="Polar residues" evidence="1">
    <location>
        <begin position="683"/>
        <end position="695"/>
    </location>
</feature>
<feature type="region of interest" description="Disordered" evidence="1">
    <location>
        <begin position="200"/>
        <end position="221"/>
    </location>
</feature>
<feature type="compositionally biased region" description="Basic and acidic residues" evidence="1">
    <location>
        <begin position="950"/>
        <end position="964"/>
    </location>
</feature>
<dbReference type="GeneID" id="36560707"/>
<reference evidence="2 3" key="1">
    <citation type="submission" date="2016-12" db="EMBL/GenBank/DDBJ databases">
        <title>The genomes of Aspergillus section Nigri reveals drivers in fungal speciation.</title>
        <authorList>
            <consortium name="DOE Joint Genome Institute"/>
            <person name="Vesth T.C."/>
            <person name="Nybo J."/>
            <person name="Theobald S."/>
            <person name="Brandl J."/>
            <person name="Frisvad J.C."/>
            <person name="Nielsen K.F."/>
            <person name="Lyhne E.K."/>
            <person name="Kogle M.E."/>
            <person name="Kuo A."/>
            <person name="Riley R."/>
            <person name="Clum A."/>
            <person name="Nolan M."/>
            <person name="Lipzen A."/>
            <person name="Salamov A."/>
            <person name="Henrissat B."/>
            <person name="Wiebenga A."/>
            <person name="De Vries R.P."/>
            <person name="Grigoriev I.V."/>
            <person name="Mortensen U.H."/>
            <person name="Andersen M.R."/>
            <person name="Baker S.E."/>
        </authorList>
    </citation>
    <scope>NUCLEOTIDE SEQUENCE [LARGE SCALE GENOMIC DNA]</scope>
    <source>
        <strain evidence="2 3">IBT 23096</strain>
    </source>
</reference>
<feature type="compositionally biased region" description="Basic residues" evidence="1">
    <location>
        <begin position="62"/>
        <end position="71"/>
    </location>
</feature>
<feature type="compositionally biased region" description="Low complexity" evidence="1">
    <location>
        <begin position="725"/>
        <end position="750"/>
    </location>
</feature>
<accession>A0A2I2GK02</accession>
<feature type="compositionally biased region" description="Polar residues" evidence="1">
    <location>
        <begin position="1"/>
        <end position="17"/>
    </location>
</feature>
<dbReference type="OrthoDB" id="5394108at2759"/>
<keyword evidence="3" id="KW-1185">Reference proteome</keyword>
<evidence type="ECO:0000313" key="2">
    <source>
        <dbReference type="EMBL" id="PLB53216.1"/>
    </source>
</evidence>
<dbReference type="STRING" id="1392250.A0A2I2GK02"/>
<feature type="region of interest" description="Disordered" evidence="1">
    <location>
        <begin position="482"/>
        <end position="529"/>
    </location>
</feature>
<feature type="region of interest" description="Disordered" evidence="1">
    <location>
        <begin position="554"/>
        <end position="607"/>
    </location>
</feature>
<feature type="compositionally biased region" description="Low complexity" evidence="1">
    <location>
        <begin position="367"/>
        <end position="380"/>
    </location>
</feature>
<dbReference type="Proteomes" id="UP000234275">
    <property type="component" value="Unassembled WGS sequence"/>
</dbReference>
<feature type="compositionally biased region" description="Polar residues" evidence="1">
    <location>
        <begin position="129"/>
        <end position="141"/>
    </location>
</feature>
<feature type="region of interest" description="Disordered" evidence="1">
    <location>
        <begin position="643"/>
        <end position="702"/>
    </location>
</feature>
<protein>
    <submittedName>
        <fullName evidence="2">Uncharacterized protein</fullName>
    </submittedName>
</protein>
<feature type="compositionally biased region" description="Basic and acidic residues" evidence="1">
    <location>
        <begin position="1114"/>
        <end position="1126"/>
    </location>
</feature>
<evidence type="ECO:0000313" key="3">
    <source>
        <dbReference type="Proteomes" id="UP000234275"/>
    </source>
</evidence>
<feature type="compositionally biased region" description="Low complexity" evidence="1">
    <location>
        <begin position="843"/>
        <end position="860"/>
    </location>
</feature>
<sequence>MRTRSQQQSPGNFVSLESTSRRTRSTRSASQTKTANTTDRTDPHPTEEEPSGPSTQPATRAKGQRVTKKKAAPATKKTVTKAASKKAPAKGTRKSTRKTAKATSEEPESHEDETPETTPENDENKENNATRNTESENTTAEQALAEKDDAQSESTHPQDPELPIPRAQDVLNSPYPPTPLSPVGTTGASWAEYIFGDISDIGSPLSERSRTPSLDEPLFADGEIDETLLEQIRGAGQRVRPTEDSAWEQPEAPSTFESLAVTKPTAAESTESVAVKERDEEISQQPEADSLSTSAVGSGGETVAVFDQVDDLAQHFAKWSFADVVPRPAAVCSPGLPNGPTRQPETVRPTRAPTGVPVSVAGDSSHHASQVAVSVAPVDSRGPSIFDEPPPPFELPYIGESARRQSQQTPNPFSLAHESPRSLLDEALLNWRRRARDRQGVLAPEALAEVRRPQFSPAAVREPAERSQILSVPVRLSTPALGSRPRVPVLLSPIPERSESEMSSGPSGSKVGAGKEVAAGASVSSAASQVPMVPREAFRCLDALDRPANEKLTHKIVNKKRARSELSDEETPAGGPETPIANKRRNLGAPGSTPFARRLPPLSRRLSSTSVPYSERLRRRRVENQGRIHRTVFRLPEYVEQERADRQAAETASQSPCPEPPLSNVETPAEPDQDQTVEDAPTEPTQETALPSTLPETPRRGWNIRGLLNSVPRSFSRLIPGLGRSPAQTAQTAQSEQSSPSSNSQPITQPASERINRTVDSEPEFVAAQAKFRPWKPRRRLTTEPPAKRHRDWSLFPPPMDKSLYLGDISTPLKDLPEPSSLQSSYLQSASQPSVADTRPDEQTTTVGTTTTATSESTAQIEGASSASHAQDTRGRETPQEASSKKQTKRKREPSPDVIPNPPGCSYGMDLDYFYYSSESEEESDPEVPGPSTAPQQAEGLAKTAVRSALRSDRPASKKVRFDASPEDTPSKLRTRARATDPYTGSHFIGMGNGSPSSSLDASSPTPTASTHAPTVQDEEEDLYAPSPIIDPRTRPGFIPNTQGTFQLDYDAFSDDSSESSGPSSPPSVSAPSPAPAAETRADESIQSPAPSPAPRPTPVVPPSTPAAAVDEEALAKARSRAEKYKPKTPSGLRTASRYSSPMTITPDARIESRSLEDLGDDEIAEDTKWLFENCPSGDITQLQWPARQSYQESLGISQTVIDVVAQVWKESEVDKAYDIFCQGFEEFKQQA</sequence>
<feature type="region of interest" description="Disordered" evidence="1">
    <location>
        <begin position="235"/>
        <end position="297"/>
    </location>
</feature>
<comment type="caution">
    <text evidence="2">The sequence shown here is derived from an EMBL/GenBank/DDBJ whole genome shotgun (WGS) entry which is preliminary data.</text>
</comment>
<feature type="compositionally biased region" description="Acidic residues" evidence="1">
    <location>
        <begin position="105"/>
        <end position="121"/>
    </location>
</feature>
<feature type="compositionally biased region" description="Low complexity" evidence="1">
    <location>
        <begin position="501"/>
        <end position="528"/>
    </location>
</feature>
<dbReference type="EMBL" id="MSFO01000002">
    <property type="protein sequence ID" value="PLB53216.1"/>
    <property type="molecule type" value="Genomic_DNA"/>
</dbReference>
<feature type="compositionally biased region" description="Low complexity" evidence="1">
    <location>
        <begin position="1059"/>
        <end position="1078"/>
    </location>
</feature>
<name>A0A2I2GK02_9EURO</name>
<feature type="region of interest" description="Disordered" evidence="1">
    <location>
        <begin position="332"/>
        <end position="419"/>
    </location>
</feature>
<proteinExistence type="predicted"/>
<dbReference type="VEuPathDB" id="FungiDB:P170DRAFT_473090"/>
<feature type="compositionally biased region" description="Low complexity" evidence="1">
    <location>
        <begin position="72"/>
        <end position="82"/>
    </location>
</feature>
<feature type="compositionally biased region" description="Polar residues" evidence="1">
    <location>
        <begin position="1132"/>
        <end position="1144"/>
    </location>
</feature>
<feature type="region of interest" description="Disordered" evidence="1">
    <location>
        <begin position="1"/>
        <end position="186"/>
    </location>
</feature>